<comment type="caution">
    <text evidence="1">The sequence shown here is derived from an EMBL/GenBank/DDBJ whole genome shotgun (WGS) entry which is preliminary data.</text>
</comment>
<evidence type="ECO:0000313" key="2">
    <source>
        <dbReference type="Proteomes" id="UP000784294"/>
    </source>
</evidence>
<sequence length="101" mass="11218">MVSGSDDVCYRMDDSSARSYWDRKTVSRGLIRAIQQTKVQDNPPAVSDELPSGVCEQFGLVGLKKNYPYSSEYCNQKQVISVPVELKNGIGNKGFPIDQNV</sequence>
<dbReference type="EMBL" id="CAAALY010011421">
    <property type="protein sequence ID" value="VEL11302.1"/>
    <property type="molecule type" value="Genomic_DNA"/>
</dbReference>
<name>A0A448WGL3_9PLAT</name>
<organism evidence="1 2">
    <name type="scientific">Protopolystoma xenopodis</name>
    <dbReference type="NCBI Taxonomy" id="117903"/>
    <lineage>
        <taxon>Eukaryota</taxon>
        <taxon>Metazoa</taxon>
        <taxon>Spiralia</taxon>
        <taxon>Lophotrochozoa</taxon>
        <taxon>Platyhelminthes</taxon>
        <taxon>Monogenea</taxon>
        <taxon>Polyopisthocotylea</taxon>
        <taxon>Polystomatidea</taxon>
        <taxon>Polystomatidae</taxon>
        <taxon>Protopolystoma</taxon>
    </lineage>
</organism>
<keyword evidence="2" id="KW-1185">Reference proteome</keyword>
<proteinExistence type="predicted"/>
<evidence type="ECO:0000313" key="1">
    <source>
        <dbReference type="EMBL" id="VEL11302.1"/>
    </source>
</evidence>
<dbReference type="Proteomes" id="UP000784294">
    <property type="component" value="Unassembled WGS sequence"/>
</dbReference>
<accession>A0A448WGL3</accession>
<reference evidence="1" key="1">
    <citation type="submission" date="2018-11" db="EMBL/GenBank/DDBJ databases">
        <authorList>
            <consortium name="Pathogen Informatics"/>
        </authorList>
    </citation>
    <scope>NUCLEOTIDE SEQUENCE</scope>
</reference>
<protein>
    <submittedName>
        <fullName evidence="1">Uncharacterized protein</fullName>
    </submittedName>
</protein>
<gene>
    <name evidence="1" type="ORF">PXEA_LOCUS4742</name>
</gene>
<dbReference type="AlphaFoldDB" id="A0A448WGL3"/>